<sequence>MLLSKALQAPIDFLVAGEVFGGNRGFRRIPQEKGIFPLDHFHECDSEKKLYLGCIKVSAHKSEQCRHLSKKYLQCRMAK</sequence>
<dbReference type="EMBL" id="HG994356">
    <property type="protein sequence ID" value="CAF2139131.1"/>
    <property type="molecule type" value="Genomic_DNA"/>
</dbReference>
<reference evidence="3" key="1">
    <citation type="submission" date="2021-01" db="EMBL/GenBank/DDBJ databases">
        <authorList>
            <consortium name="Genoscope - CEA"/>
            <person name="William W."/>
        </authorList>
    </citation>
    <scope>NUCLEOTIDE SEQUENCE</scope>
</reference>
<evidence type="ECO:0000256" key="1">
    <source>
        <dbReference type="ARBA" id="ARBA00023157"/>
    </source>
</evidence>
<feature type="domain" description="CHCH" evidence="2">
    <location>
        <begin position="44"/>
        <end position="78"/>
    </location>
</feature>
<protein>
    <submittedName>
        <fullName evidence="3">(rape) hypothetical protein</fullName>
    </submittedName>
</protein>
<dbReference type="PANTHER" id="PTHR47565:SF2">
    <property type="entry name" value="CYTOCHROME C OXIDASE 19-1"/>
    <property type="match status" value="1"/>
</dbReference>
<proteinExistence type="predicted"/>
<accession>A0A816WVR1</accession>
<dbReference type="InterPro" id="IPR010625">
    <property type="entry name" value="CHCH"/>
</dbReference>
<keyword evidence="1" id="KW-1015">Disulfide bond</keyword>
<dbReference type="PANTHER" id="PTHR47565">
    <property type="entry name" value="CYTOCHROME C OXIDASE 19-1"/>
    <property type="match status" value="1"/>
</dbReference>
<gene>
    <name evidence="3" type="ORF">DARMORV10_A02P16100.1</name>
</gene>
<dbReference type="Proteomes" id="UP001295469">
    <property type="component" value="Chromosome A02"/>
</dbReference>
<organism evidence="3">
    <name type="scientific">Brassica napus</name>
    <name type="common">Rape</name>
    <dbReference type="NCBI Taxonomy" id="3708"/>
    <lineage>
        <taxon>Eukaryota</taxon>
        <taxon>Viridiplantae</taxon>
        <taxon>Streptophyta</taxon>
        <taxon>Embryophyta</taxon>
        <taxon>Tracheophyta</taxon>
        <taxon>Spermatophyta</taxon>
        <taxon>Magnoliopsida</taxon>
        <taxon>eudicotyledons</taxon>
        <taxon>Gunneridae</taxon>
        <taxon>Pentapetalae</taxon>
        <taxon>rosids</taxon>
        <taxon>malvids</taxon>
        <taxon>Brassicales</taxon>
        <taxon>Brassicaceae</taxon>
        <taxon>Brassiceae</taxon>
        <taxon>Brassica</taxon>
    </lineage>
</organism>
<evidence type="ECO:0000313" key="3">
    <source>
        <dbReference type="EMBL" id="CAF2139131.1"/>
    </source>
</evidence>
<name>A0A816WVR1_BRANA</name>
<dbReference type="PROSITE" id="PS51808">
    <property type="entry name" value="CHCH"/>
    <property type="match status" value="1"/>
</dbReference>
<evidence type="ECO:0000259" key="2">
    <source>
        <dbReference type="Pfam" id="PF06747"/>
    </source>
</evidence>
<dbReference type="AlphaFoldDB" id="A0A816WVR1"/>
<dbReference type="Pfam" id="PF06747">
    <property type="entry name" value="CHCH"/>
    <property type="match status" value="1"/>
</dbReference>